<dbReference type="InterPro" id="IPR036875">
    <property type="entry name" value="Znf_CCHC_sf"/>
</dbReference>
<accession>E9IWU0</accession>
<feature type="domain" description="CCHC-type" evidence="1">
    <location>
        <begin position="137"/>
        <end position="153"/>
    </location>
</feature>
<dbReference type="HOGENOM" id="CLU_093626_0_0_1"/>
<sequence>LKIKAMKQMRRKGVIIEVDSKKDVEILKNVNLRKMNLKIVEPKKFLPSLIIYDVEKELKEKDIKYDLISKNFDHISDKELEELNNGINIKYQYKTKENNSNWIIQMPGRYLSNLIDRGRVYMQWRTYRVKEYTNIVRCFKCHAYGHVAKVCTAPEQLCEICGSKEHLKKDCKNLKDPNCINCTRNRRKD</sequence>
<gene>
    <name evidence="2" type="ORF">SINV_04735</name>
</gene>
<dbReference type="EMBL" id="GL766608">
    <property type="protein sequence ID" value="EFZ14963.1"/>
    <property type="molecule type" value="Genomic_DNA"/>
</dbReference>
<evidence type="ECO:0000259" key="1">
    <source>
        <dbReference type="SMART" id="SM00343"/>
    </source>
</evidence>
<dbReference type="SUPFAM" id="SSF57756">
    <property type="entry name" value="Retrovirus zinc finger-like domains"/>
    <property type="match status" value="1"/>
</dbReference>
<dbReference type="InterPro" id="IPR001878">
    <property type="entry name" value="Znf_CCHC"/>
</dbReference>
<dbReference type="SMART" id="SM00343">
    <property type="entry name" value="ZnF_C2HC"/>
    <property type="match status" value="2"/>
</dbReference>
<dbReference type="Pfam" id="PF00098">
    <property type="entry name" value="zf-CCHC"/>
    <property type="match status" value="1"/>
</dbReference>
<feature type="non-terminal residue" evidence="2">
    <location>
        <position position="189"/>
    </location>
</feature>
<feature type="domain" description="CCHC-type" evidence="1">
    <location>
        <begin position="157"/>
        <end position="173"/>
    </location>
</feature>
<proteinExistence type="predicted"/>
<dbReference type="GO" id="GO:0003676">
    <property type="term" value="F:nucleic acid binding"/>
    <property type="evidence" value="ECO:0007669"/>
    <property type="project" value="InterPro"/>
</dbReference>
<reference evidence="2" key="1">
    <citation type="journal article" date="2011" name="Proc. Natl. Acad. Sci. U.S.A.">
        <title>The genome of the fire ant Solenopsis invicta.</title>
        <authorList>
            <person name="Wurm Y."/>
            <person name="Wang J."/>
            <person name="Riba-Grognuz O."/>
            <person name="Corona M."/>
            <person name="Nygaard S."/>
            <person name="Hunt B.G."/>
            <person name="Ingram K.K."/>
            <person name="Falquet L."/>
            <person name="Nipitwattanaphon M."/>
            <person name="Gotzek D."/>
            <person name="Dijkstra M.B."/>
            <person name="Oettler J."/>
            <person name="Comtesse F."/>
            <person name="Shih C.J."/>
            <person name="Wu W.J."/>
            <person name="Yang C.C."/>
            <person name="Thomas J."/>
            <person name="Beaudoing E."/>
            <person name="Pradervand S."/>
            <person name="Flegel V."/>
            <person name="Cook E.D."/>
            <person name="Fabbretti R."/>
            <person name="Stockinger H."/>
            <person name="Long L."/>
            <person name="Farmerie W.G."/>
            <person name="Oakey J."/>
            <person name="Boomsma J.J."/>
            <person name="Pamilo P."/>
            <person name="Yi S.V."/>
            <person name="Heinze J."/>
            <person name="Goodisman M.A."/>
            <person name="Farinelli L."/>
            <person name="Harshman K."/>
            <person name="Hulo N."/>
            <person name="Cerutti L."/>
            <person name="Xenarios I."/>
            <person name="Shoemaker D."/>
            <person name="Keller L."/>
        </authorList>
    </citation>
    <scope>NUCLEOTIDE SEQUENCE [LARGE SCALE GENOMIC DNA]</scope>
</reference>
<protein>
    <recommendedName>
        <fullName evidence="1">CCHC-type domain-containing protein</fullName>
    </recommendedName>
</protein>
<organism>
    <name type="scientific">Solenopsis invicta</name>
    <name type="common">Red imported fire ant</name>
    <name type="synonym">Solenopsis wagneri</name>
    <dbReference type="NCBI Taxonomy" id="13686"/>
    <lineage>
        <taxon>Eukaryota</taxon>
        <taxon>Metazoa</taxon>
        <taxon>Ecdysozoa</taxon>
        <taxon>Arthropoda</taxon>
        <taxon>Hexapoda</taxon>
        <taxon>Insecta</taxon>
        <taxon>Pterygota</taxon>
        <taxon>Neoptera</taxon>
        <taxon>Endopterygota</taxon>
        <taxon>Hymenoptera</taxon>
        <taxon>Apocrita</taxon>
        <taxon>Aculeata</taxon>
        <taxon>Formicoidea</taxon>
        <taxon>Formicidae</taxon>
        <taxon>Myrmicinae</taxon>
        <taxon>Solenopsis</taxon>
    </lineage>
</organism>
<name>E9IWU0_SOLIN</name>
<feature type="non-terminal residue" evidence="2">
    <location>
        <position position="1"/>
    </location>
</feature>
<dbReference type="AlphaFoldDB" id="E9IWU0"/>
<dbReference type="GO" id="GO:0008270">
    <property type="term" value="F:zinc ion binding"/>
    <property type="evidence" value="ECO:0007669"/>
    <property type="project" value="InterPro"/>
</dbReference>
<dbReference type="OMA" id="CAMEGHE"/>
<evidence type="ECO:0000313" key="2">
    <source>
        <dbReference type="EMBL" id="EFZ14963.1"/>
    </source>
</evidence>
<dbReference type="Gene3D" id="4.10.60.10">
    <property type="entry name" value="Zinc finger, CCHC-type"/>
    <property type="match status" value="1"/>
</dbReference>